<gene>
    <name evidence="7" type="ORF">O4220_19060</name>
</gene>
<dbReference type="Gene3D" id="3.40.190.10">
    <property type="entry name" value="Periplasmic binding protein-like II"/>
    <property type="match status" value="2"/>
</dbReference>
<name>A0ABT4MI07_9NOCA</name>
<protein>
    <submittedName>
        <fullName evidence="7">LysR substrate-binding domain-containing protein</fullName>
    </submittedName>
</protein>
<dbReference type="InterPro" id="IPR000847">
    <property type="entry name" value="LysR_HTH_N"/>
</dbReference>
<reference evidence="7" key="1">
    <citation type="submission" date="2022-12" db="EMBL/GenBank/DDBJ databases">
        <authorList>
            <person name="Krivoruchko A.V."/>
            <person name="Elkin A."/>
        </authorList>
    </citation>
    <scope>NUCLEOTIDE SEQUENCE</scope>
    <source>
        <strain evidence="7">IEGM 1391</strain>
    </source>
</reference>
<organism evidence="7 8">
    <name type="scientific">Rhodococcus ruber</name>
    <dbReference type="NCBI Taxonomy" id="1830"/>
    <lineage>
        <taxon>Bacteria</taxon>
        <taxon>Bacillati</taxon>
        <taxon>Actinomycetota</taxon>
        <taxon>Actinomycetes</taxon>
        <taxon>Mycobacteriales</taxon>
        <taxon>Nocardiaceae</taxon>
        <taxon>Rhodococcus</taxon>
    </lineage>
</organism>
<comment type="similarity">
    <text evidence="1">Belongs to the LysR transcriptional regulatory family.</text>
</comment>
<dbReference type="Pfam" id="PF00126">
    <property type="entry name" value="HTH_1"/>
    <property type="match status" value="1"/>
</dbReference>
<feature type="domain" description="HTH lysR-type" evidence="6">
    <location>
        <begin position="1"/>
        <end position="58"/>
    </location>
</feature>
<sequence length="308" mass="33688">MELRQLKYFLAVGEELNFSRAAERCYVSQSAISLQIGKLEREIGEPLFERTSRVVRLTVVGAQLVSIARHMVELEQAALALTARRRNQLRLTGNMTFAANAIAAIVSVREHHPDAEIDFVLKRFAEQIEAVTSGDCQVALIRGSVERSGLHVTELWTEDLVVALAEGHPLAGEDNPSLSQLAGYPLLLPKRSEQILLHRVIEREMKRSGLPLTFGPPVASDHTASAELLNHPQCWTILYASTADSTPKTGLVFRTEADRRLRLPVSAVVDATVPVTDIQRDLVAALAATAPVQPVQPTTTVEPTTPAS</sequence>
<dbReference type="PANTHER" id="PTHR30346:SF0">
    <property type="entry name" value="HCA OPERON TRANSCRIPTIONAL ACTIVATOR HCAR"/>
    <property type="match status" value="1"/>
</dbReference>
<dbReference type="Gene3D" id="1.10.10.10">
    <property type="entry name" value="Winged helix-like DNA-binding domain superfamily/Winged helix DNA-binding domain"/>
    <property type="match status" value="1"/>
</dbReference>
<keyword evidence="5" id="KW-0804">Transcription</keyword>
<keyword evidence="3" id="KW-0238">DNA-binding</keyword>
<comment type="caution">
    <text evidence="7">The sequence shown here is derived from an EMBL/GenBank/DDBJ whole genome shotgun (WGS) entry which is preliminary data.</text>
</comment>
<dbReference type="EMBL" id="JAPWIJ010000008">
    <property type="protein sequence ID" value="MCZ4520612.1"/>
    <property type="molecule type" value="Genomic_DNA"/>
</dbReference>
<keyword evidence="4" id="KW-0010">Activator</keyword>
<dbReference type="RefSeq" id="WP_269607049.1">
    <property type="nucleotide sequence ID" value="NZ_JAPWIJ010000008.1"/>
</dbReference>
<evidence type="ECO:0000313" key="7">
    <source>
        <dbReference type="EMBL" id="MCZ4520612.1"/>
    </source>
</evidence>
<evidence type="ECO:0000256" key="1">
    <source>
        <dbReference type="ARBA" id="ARBA00009437"/>
    </source>
</evidence>
<evidence type="ECO:0000256" key="2">
    <source>
        <dbReference type="ARBA" id="ARBA00023015"/>
    </source>
</evidence>
<dbReference type="PRINTS" id="PR00039">
    <property type="entry name" value="HTHLYSR"/>
</dbReference>
<dbReference type="SUPFAM" id="SSF53850">
    <property type="entry name" value="Periplasmic binding protein-like II"/>
    <property type="match status" value="1"/>
</dbReference>
<dbReference type="PROSITE" id="PS50931">
    <property type="entry name" value="HTH_LYSR"/>
    <property type="match status" value="1"/>
</dbReference>
<evidence type="ECO:0000259" key="6">
    <source>
        <dbReference type="PROSITE" id="PS50931"/>
    </source>
</evidence>
<dbReference type="SUPFAM" id="SSF46785">
    <property type="entry name" value="Winged helix' DNA-binding domain"/>
    <property type="match status" value="1"/>
</dbReference>
<keyword evidence="2" id="KW-0805">Transcription regulation</keyword>
<dbReference type="InterPro" id="IPR036388">
    <property type="entry name" value="WH-like_DNA-bd_sf"/>
</dbReference>
<dbReference type="InterPro" id="IPR036390">
    <property type="entry name" value="WH_DNA-bd_sf"/>
</dbReference>
<dbReference type="Pfam" id="PF03466">
    <property type="entry name" value="LysR_substrate"/>
    <property type="match status" value="1"/>
</dbReference>
<accession>A0ABT4MI07</accession>
<evidence type="ECO:0000313" key="8">
    <source>
        <dbReference type="Proteomes" id="UP001081071"/>
    </source>
</evidence>
<evidence type="ECO:0000256" key="3">
    <source>
        <dbReference type="ARBA" id="ARBA00023125"/>
    </source>
</evidence>
<proteinExistence type="inferred from homology"/>
<keyword evidence="8" id="KW-1185">Reference proteome</keyword>
<evidence type="ECO:0000256" key="4">
    <source>
        <dbReference type="ARBA" id="ARBA00023159"/>
    </source>
</evidence>
<dbReference type="PANTHER" id="PTHR30346">
    <property type="entry name" value="TRANSCRIPTIONAL DUAL REGULATOR HCAR-RELATED"/>
    <property type="match status" value="1"/>
</dbReference>
<dbReference type="InterPro" id="IPR005119">
    <property type="entry name" value="LysR_subst-bd"/>
</dbReference>
<dbReference type="Proteomes" id="UP001081071">
    <property type="component" value="Unassembled WGS sequence"/>
</dbReference>
<evidence type="ECO:0000256" key="5">
    <source>
        <dbReference type="ARBA" id="ARBA00023163"/>
    </source>
</evidence>